<gene>
    <name evidence="7" type="ORF">N869_12245</name>
</gene>
<comment type="caution">
    <text evidence="7">The sequence shown here is derived from an EMBL/GenBank/DDBJ whole genome shotgun (WGS) entry which is preliminary data.</text>
</comment>
<evidence type="ECO:0000313" key="8">
    <source>
        <dbReference type="Proteomes" id="UP000054314"/>
    </source>
</evidence>
<dbReference type="Proteomes" id="UP000054314">
    <property type="component" value="Unassembled WGS sequence"/>
</dbReference>
<dbReference type="EMBL" id="AXCZ01000385">
    <property type="protein sequence ID" value="KGM08356.1"/>
    <property type="molecule type" value="Genomic_DNA"/>
</dbReference>
<evidence type="ECO:0000256" key="2">
    <source>
        <dbReference type="ARBA" id="ARBA00022692"/>
    </source>
</evidence>
<keyword evidence="4 5" id="KW-0472">Membrane</keyword>
<feature type="transmembrane region" description="Helical" evidence="5">
    <location>
        <begin position="9"/>
        <end position="27"/>
    </location>
</feature>
<dbReference type="RefSeq" id="WP_035063208.1">
    <property type="nucleotide sequence ID" value="NZ_AXCZ01000385.1"/>
</dbReference>
<organism evidence="7 8">
    <name type="scientific">Cellulomonas bogoriensis 69B4 = DSM 16987</name>
    <dbReference type="NCBI Taxonomy" id="1386082"/>
    <lineage>
        <taxon>Bacteria</taxon>
        <taxon>Bacillati</taxon>
        <taxon>Actinomycetota</taxon>
        <taxon>Actinomycetes</taxon>
        <taxon>Micrococcales</taxon>
        <taxon>Cellulomonadaceae</taxon>
        <taxon>Cellulomonas</taxon>
    </lineage>
</organism>
<evidence type="ECO:0000256" key="4">
    <source>
        <dbReference type="ARBA" id="ARBA00023136"/>
    </source>
</evidence>
<sequence>QGWARVRRAFGPVLLASLAAGVAWFVARDVVGHPNPFFAPVSAWLALGFAADRRLRKVAELAIGVAVGVALADLLVQWIGSGAVQVAVVLAASALVARFLGRGDLLAMQAGVQAIVIVGLPAAESGGALGRWVDALVGGAVALAVATLLPQDPRSRVRSLAHEAVTEIAGVVHLLARGLESADPDDAAEALTRGRASQPVLDQWREEAGAARYNARVSPAFRRHTGELEKLEASAVLADRAMRNARVLARRCVQVVSDGHDTAHLAGLVAAVAAATDDLA</sequence>
<feature type="transmembrane region" description="Helical" evidence="5">
    <location>
        <begin position="58"/>
        <end position="76"/>
    </location>
</feature>
<keyword evidence="8" id="KW-1185">Reference proteome</keyword>
<evidence type="ECO:0000313" key="7">
    <source>
        <dbReference type="EMBL" id="KGM08356.1"/>
    </source>
</evidence>
<reference evidence="7 8" key="1">
    <citation type="submission" date="2013-08" db="EMBL/GenBank/DDBJ databases">
        <title>Genome sequencing of Cellulomonas bogoriensis 69B4.</title>
        <authorList>
            <person name="Chen F."/>
            <person name="Li Y."/>
            <person name="Wang G."/>
        </authorList>
    </citation>
    <scope>NUCLEOTIDE SEQUENCE [LARGE SCALE GENOMIC DNA]</scope>
    <source>
        <strain evidence="7 8">69B4</strain>
    </source>
</reference>
<accession>A0A0A0BK54</accession>
<keyword evidence="3 5" id="KW-1133">Transmembrane helix</keyword>
<feature type="non-terminal residue" evidence="7">
    <location>
        <position position="1"/>
    </location>
</feature>
<evidence type="ECO:0000256" key="5">
    <source>
        <dbReference type="SAM" id="Phobius"/>
    </source>
</evidence>
<proteinExistence type="predicted"/>
<evidence type="ECO:0000256" key="1">
    <source>
        <dbReference type="ARBA" id="ARBA00004141"/>
    </source>
</evidence>
<feature type="domain" description="Integral membrane bound transporter" evidence="6">
    <location>
        <begin position="23"/>
        <end position="145"/>
    </location>
</feature>
<evidence type="ECO:0000259" key="6">
    <source>
        <dbReference type="Pfam" id="PF13515"/>
    </source>
</evidence>
<feature type="transmembrane region" description="Helical" evidence="5">
    <location>
        <begin position="33"/>
        <end position="51"/>
    </location>
</feature>
<evidence type="ECO:0000256" key="3">
    <source>
        <dbReference type="ARBA" id="ARBA00022989"/>
    </source>
</evidence>
<name>A0A0A0BK54_9CELL</name>
<dbReference type="OrthoDB" id="5198202at2"/>
<keyword evidence="2 5" id="KW-0812">Transmembrane</keyword>
<dbReference type="Pfam" id="PF13515">
    <property type="entry name" value="FUSC_2"/>
    <property type="match status" value="1"/>
</dbReference>
<feature type="non-terminal residue" evidence="7">
    <location>
        <position position="280"/>
    </location>
</feature>
<feature type="transmembrane region" description="Helical" evidence="5">
    <location>
        <begin position="82"/>
        <end position="100"/>
    </location>
</feature>
<dbReference type="GO" id="GO:0016020">
    <property type="term" value="C:membrane"/>
    <property type="evidence" value="ECO:0007669"/>
    <property type="project" value="UniProtKB-SubCell"/>
</dbReference>
<dbReference type="InterPro" id="IPR049453">
    <property type="entry name" value="Memb_transporter_dom"/>
</dbReference>
<comment type="subcellular location">
    <subcellularLocation>
        <location evidence="1">Membrane</location>
        <topology evidence="1">Multi-pass membrane protein</topology>
    </subcellularLocation>
</comment>
<protein>
    <recommendedName>
        <fullName evidence="6">Integral membrane bound transporter domain-containing protein</fullName>
    </recommendedName>
</protein>
<dbReference type="AlphaFoldDB" id="A0A0A0BK54"/>